<evidence type="ECO:0000313" key="3">
    <source>
        <dbReference type="Proteomes" id="UP000236379"/>
    </source>
</evidence>
<comment type="caution">
    <text evidence="2">The sequence shown here is derived from an EMBL/GenBank/DDBJ whole genome shotgun (WGS) entry which is preliminary data.</text>
</comment>
<dbReference type="InterPro" id="IPR016032">
    <property type="entry name" value="Sig_transdc_resp-reg_C-effctor"/>
</dbReference>
<dbReference type="Pfam" id="PF03704">
    <property type="entry name" value="BTAD"/>
    <property type="match status" value="1"/>
</dbReference>
<name>A0A2K3USR8_9DEIO</name>
<protein>
    <recommendedName>
        <fullName evidence="1">Bacterial transcriptional activator domain-containing protein</fullName>
    </recommendedName>
</protein>
<dbReference type="EMBL" id="PPPD01000003">
    <property type="protein sequence ID" value="PNY79568.1"/>
    <property type="molecule type" value="Genomic_DNA"/>
</dbReference>
<dbReference type="Proteomes" id="UP000236379">
    <property type="component" value="Unassembled WGS sequence"/>
</dbReference>
<dbReference type="Gene3D" id="1.10.10.10">
    <property type="entry name" value="Winged helix-like DNA-binding domain superfamily/Winged helix DNA-binding domain"/>
    <property type="match status" value="1"/>
</dbReference>
<dbReference type="InterPro" id="IPR005158">
    <property type="entry name" value="BTAD"/>
</dbReference>
<feature type="domain" description="Bacterial transcriptional activator" evidence="1">
    <location>
        <begin position="93"/>
        <end position="235"/>
    </location>
</feature>
<gene>
    <name evidence="2" type="ORF">CVO96_19280</name>
</gene>
<dbReference type="AlphaFoldDB" id="A0A2K3USR8"/>
<sequence length="440" mass="49213">MRTLGHQQVVLAGRAVSWPSQAARDLFFLLLSDPRGHTRSDLIDLLWGESETRDGSNNLKVTRYRLRQALGDPDAILEQDGRQVLAPRYHEYADHTRFQRLLTQARGADDRERQLSYTYQALSLYEGEYLPDQTAPWADDMRNTLRTVYVRARLELASRHCDAVECQAAVQNLAGALRADPLVGEQYHRNLMGCLGTLGRADQAITHFRHFLTFIQRDVGDTLAQGTLTLADQLKSGEVHSVQHIGSDLPCPRRILHGRPQVDQRHRPPFDLSHWETELLRGRQVLSLMQKLSRVHSWPLLARLVQEFLAARLPTPYVCLLPHDVNPQRSLLPGTGPVAGWPTAVLSAVQAELDRVTGQGTARSGGAYPAHEPDSRRPVLIHTVHDPAAQPLGWLCVARASEGADLSSGDTELLARVAEALCYLLSQPHWTPRPSPKRPN</sequence>
<accession>A0A2K3USR8</accession>
<dbReference type="GO" id="GO:0003677">
    <property type="term" value="F:DNA binding"/>
    <property type="evidence" value="ECO:0007669"/>
    <property type="project" value="InterPro"/>
</dbReference>
<keyword evidence="3" id="KW-1185">Reference proteome</keyword>
<dbReference type="InterPro" id="IPR051677">
    <property type="entry name" value="AfsR-DnrI-RedD_regulator"/>
</dbReference>
<dbReference type="GO" id="GO:0006355">
    <property type="term" value="P:regulation of DNA-templated transcription"/>
    <property type="evidence" value="ECO:0007669"/>
    <property type="project" value="InterPro"/>
</dbReference>
<evidence type="ECO:0000313" key="2">
    <source>
        <dbReference type="EMBL" id="PNY79568.1"/>
    </source>
</evidence>
<dbReference type="InterPro" id="IPR011990">
    <property type="entry name" value="TPR-like_helical_dom_sf"/>
</dbReference>
<dbReference type="Gene3D" id="1.25.40.10">
    <property type="entry name" value="Tetratricopeptide repeat domain"/>
    <property type="match status" value="1"/>
</dbReference>
<dbReference type="SUPFAM" id="SSF46894">
    <property type="entry name" value="C-terminal effector domain of the bipartite response regulators"/>
    <property type="match status" value="1"/>
</dbReference>
<dbReference type="PANTHER" id="PTHR35807:SF2">
    <property type="entry name" value="TRANSCRIPTIONAL ACTIVATOR DOMAIN"/>
    <property type="match status" value="1"/>
</dbReference>
<evidence type="ECO:0000259" key="1">
    <source>
        <dbReference type="SMART" id="SM01043"/>
    </source>
</evidence>
<dbReference type="SMART" id="SM01043">
    <property type="entry name" value="BTAD"/>
    <property type="match status" value="1"/>
</dbReference>
<dbReference type="SUPFAM" id="SSF48452">
    <property type="entry name" value="TPR-like"/>
    <property type="match status" value="1"/>
</dbReference>
<dbReference type="PANTHER" id="PTHR35807">
    <property type="entry name" value="TRANSCRIPTIONAL REGULATOR REDD-RELATED"/>
    <property type="match status" value="1"/>
</dbReference>
<organism evidence="2 3">
    <name type="scientific">Deinococcus koreensis</name>
    <dbReference type="NCBI Taxonomy" id="2054903"/>
    <lineage>
        <taxon>Bacteria</taxon>
        <taxon>Thermotogati</taxon>
        <taxon>Deinococcota</taxon>
        <taxon>Deinococci</taxon>
        <taxon>Deinococcales</taxon>
        <taxon>Deinococcaceae</taxon>
        <taxon>Deinococcus</taxon>
    </lineage>
</organism>
<reference evidence="2 3" key="1">
    <citation type="submission" date="2018-01" db="EMBL/GenBank/DDBJ databases">
        <title>Deinococcus koreensis sp. nov., a radiation-resistant bacterium isolated from river water.</title>
        <authorList>
            <person name="Choi A."/>
        </authorList>
    </citation>
    <scope>NUCLEOTIDE SEQUENCE [LARGE SCALE GENOMIC DNA]</scope>
    <source>
        <strain evidence="2 3">SJW1-2</strain>
    </source>
</reference>
<proteinExistence type="predicted"/>
<dbReference type="InterPro" id="IPR036388">
    <property type="entry name" value="WH-like_DNA-bd_sf"/>
</dbReference>